<accession>A0A9P4XWD8</accession>
<keyword evidence="4" id="KW-1185">Reference proteome</keyword>
<feature type="domain" description="Helix-turn-helix" evidence="2">
    <location>
        <begin position="88"/>
        <end position="130"/>
    </location>
</feature>
<dbReference type="EMBL" id="MU032350">
    <property type="protein sequence ID" value="KAF3762223.1"/>
    <property type="molecule type" value="Genomic_DNA"/>
</dbReference>
<dbReference type="Pfam" id="PF22943">
    <property type="entry name" value="HTH_68"/>
    <property type="match status" value="1"/>
</dbReference>
<feature type="compositionally biased region" description="Low complexity" evidence="1">
    <location>
        <begin position="27"/>
        <end position="39"/>
    </location>
</feature>
<dbReference type="InterPro" id="IPR054448">
    <property type="entry name" value="HTH_put_ascomycetes"/>
</dbReference>
<dbReference type="RefSeq" id="XP_040773202.1">
    <property type="nucleotide sequence ID" value="XM_040917601.1"/>
</dbReference>
<proteinExistence type="predicted"/>
<organism evidence="3 4">
    <name type="scientific">Cryphonectria parasitica (strain ATCC 38755 / EP155)</name>
    <dbReference type="NCBI Taxonomy" id="660469"/>
    <lineage>
        <taxon>Eukaryota</taxon>
        <taxon>Fungi</taxon>
        <taxon>Dikarya</taxon>
        <taxon>Ascomycota</taxon>
        <taxon>Pezizomycotina</taxon>
        <taxon>Sordariomycetes</taxon>
        <taxon>Sordariomycetidae</taxon>
        <taxon>Diaporthales</taxon>
        <taxon>Cryphonectriaceae</taxon>
        <taxon>Cryphonectria-Endothia species complex</taxon>
        <taxon>Cryphonectria</taxon>
    </lineage>
</organism>
<evidence type="ECO:0000313" key="4">
    <source>
        <dbReference type="Proteomes" id="UP000803844"/>
    </source>
</evidence>
<protein>
    <recommendedName>
        <fullName evidence="2">Helix-turn-helix domain-containing protein</fullName>
    </recommendedName>
</protein>
<evidence type="ECO:0000259" key="2">
    <source>
        <dbReference type="Pfam" id="PF22943"/>
    </source>
</evidence>
<feature type="non-terminal residue" evidence="3">
    <location>
        <position position="1"/>
    </location>
</feature>
<dbReference type="Proteomes" id="UP000803844">
    <property type="component" value="Unassembled WGS sequence"/>
</dbReference>
<dbReference type="AlphaFoldDB" id="A0A9P4XWD8"/>
<dbReference type="GeneID" id="63834730"/>
<dbReference type="OrthoDB" id="4085451at2759"/>
<comment type="caution">
    <text evidence="3">The sequence shown here is derived from an EMBL/GenBank/DDBJ whole genome shotgun (WGS) entry which is preliminary data.</text>
</comment>
<sequence length="138" mass="14897">PPDATIQPDLAERLREIGVVQPNPTYSPSSKASLVSSPLQETRHSGPIFPAASNNAVLSALEARRRLAEEAEEEFENLGIAGGQGRRFLYAGMIRDVLVMKERGASDEQIEHRLNLKKGVVSRLGPKGLYRPAGGAVP</sequence>
<reference evidence="3" key="1">
    <citation type="journal article" date="2020" name="Phytopathology">
        <title>Genome sequence of the chestnut blight fungus Cryphonectria parasitica EP155: A fundamental resource for an archetypical invasive plant pathogen.</title>
        <authorList>
            <person name="Crouch J.A."/>
            <person name="Dawe A."/>
            <person name="Aerts A."/>
            <person name="Barry K."/>
            <person name="Churchill A.C.L."/>
            <person name="Grimwood J."/>
            <person name="Hillman B."/>
            <person name="Milgroom M.G."/>
            <person name="Pangilinan J."/>
            <person name="Smith M."/>
            <person name="Salamov A."/>
            <person name="Schmutz J."/>
            <person name="Yadav J."/>
            <person name="Grigoriev I.V."/>
            <person name="Nuss D."/>
        </authorList>
    </citation>
    <scope>NUCLEOTIDE SEQUENCE</scope>
    <source>
        <strain evidence="3">EP155</strain>
    </source>
</reference>
<feature type="region of interest" description="Disordered" evidence="1">
    <location>
        <begin position="21"/>
        <end position="48"/>
    </location>
</feature>
<evidence type="ECO:0000256" key="1">
    <source>
        <dbReference type="SAM" id="MobiDB-lite"/>
    </source>
</evidence>
<gene>
    <name evidence="3" type="ORF">M406DRAFT_263605</name>
</gene>
<name>A0A9P4XWD8_CRYP1</name>
<evidence type="ECO:0000313" key="3">
    <source>
        <dbReference type="EMBL" id="KAF3762223.1"/>
    </source>
</evidence>